<evidence type="ECO:0000256" key="6">
    <source>
        <dbReference type="SAM" id="MobiDB-lite"/>
    </source>
</evidence>
<comment type="subcellular location">
    <subcellularLocation>
        <location evidence="1">Nucleus</location>
    </subcellularLocation>
</comment>
<dbReference type="PANTHER" id="PTHR16223">
    <property type="entry name" value="TRANSCRIPTION FACTOR BHLH83-RELATED"/>
    <property type="match status" value="1"/>
</dbReference>
<reference evidence="8 9" key="1">
    <citation type="submission" date="2022-12" db="EMBL/GenBank/DDBJ databases">
        <title>Chromosome-scale assembly of the Ensete ventricosum genome.</title>
        <authorList>
            <person name="Dussert Y."/>
            <person name="Stocks J."/>
            <person name="Wendawek A."/>
            <person name="Woldeyes F."/>
            <person name="Nichols R.A."/>
            <person name="Borrell J.S."/>
        </authorList>
    </citation>
    <scope>NUCLEOTIDE SEQUENCE [LARGE SCALE GENOMIC DNA]</scope>
    <source>
        <strain evidence="9">cv. Maze</strain>
        <tissue evidence="8">Seeds</tissue>
    </source>
</reference>
<organism evidence="8 9">
    <name type="scientific">Ensete ventricosum</name>
    <name type="common">Abyssinian banana</name>
    <name type="synonym">Musa ensete</name>
    <dbReference type="NCBI Taxonomy" id="4639"/>
    <lineage>
        <taxon>Eukaryota</taxon>
        <taxon>Viridiplantae</taxon>
        <taxon>Streptophyta</taxon>
        <taxon>Embryophyta</taxon>
        <taxon>Tracheophyta</taxon>
        <taxon>Spermatophyta</taxon>
        <taxon>Magnoliopsida</taxon>
        <taxon>Liliopsida</taxon>
        <taxon>Zingiberales</taxon>
        <taxon>Musaceae</taxon>
        <taxon>Ensete</taxon>
    </lineage>
</organism>
<keyword evidence="5" id="KW-0539">Nucleus</keyword>
<protein>
    <recommendedName>
        <fullName evidence="7">BHLH domain-containing protein</fullName>
    </recommendedName>
</protein>
<evidence type="ECO:0000256" key="3">
    <source>
        <dbReference type="ARBA" id="ARBA00023015"/>
    </source>
</evidence>
<dbReference type="EMBL" id="JAQQAF010000008">
    <property type="protein sequence ID" value="KAJ8465792.1"/>
    <property type="molecule type" value="Genomic_DNA"/>
</dbReference>
<sequence>MTVLSVILHAAKDVKYLVTCFSDEPFHQASQGSKQEAFFRDVYCYAWRFKIRRGDSPEKKTRKHEEEHLVARSGPPGHESRQMEKIWRDESKCRRLRGEVYSREISFKWSSVGCMRKKNSKVSSSPRSQRDNSGEKRLKAGGGAGVGANISNKEKKDKIGERVAKLQQLVSPFGKSDTASVLSEATAYIKFLHDQVQVLSAPYLQTTLTEMVEERECYSLRSRGLCLVPVASTLKIAQSNGADLWAPNRKP</sequence>
<feature type="domain" description="BHLH" evidence="7">
    <location>
        <begin position="143"/>
        <end position="192"/>
    </location>
</feature>
<keyword evidence="4" id="KW-0804">Transcription</keyword>
<dbReference type="InterPro" id="IPR036638">
    <property type="entry name" value="HLH_DNA-bd_sf"/>
</dbReference>
<dbReference type="PROSITE" id="PS50888">
    <property type="entry name" value="BHLH"/>
    <property type="match status" value="1"/>
</dbReference>
<evidence type="ECO:0000256" key="2">
    <source>
        <dbReference type="ARBA" id="ARBA00005510"/>
    </source>
</evidence>
<evidence type="ECO:0000259" key="7">
    <source>
        <dbReference type="PROSITE" id="PS50888"/>
    </source>
</evidence>
<comment type="caution">
    <text evidence="8">The sequence shown here is derived from an EMBL/GenBank/DDBJ whole genome shotgun (WGS) entry which is preliminary data.</text>
</comment>
<accession>A0AAV8P6B4</accession>
<comment type="similarity">
    <text evidence="2">Belongs to the bHLH protein family.</text>
</comment>
<keyword evidence="3" id="KW-0805">Transcription regulation</keyword>
<dbReference type="InterPro" id="IPR045239">
    <property type="entry name" value="bHLH95_bHLH"/>
</dbReference>
<evidence type="ECO:0000256" key="5">
    <source>
        <dbReference type="ARBA" id="ARBA00023242"/>
    </source>
</evidence>
<evidence type="ECO:0000313" key="9">
    <source>
        <dbReference type="Proteomes" id="UP001222027"/>
    </source>
</evidence>
<dbReference type="GO" id="GO:0000981">
    <property type="term" value="F:DNA-binding transcription factor activity, RNA polymerase II-specific"/>
    <property type="evidence" value="ECO:0007669"/>
    <property type="project" value="TreeGrafter"/>
</dbReference>
<dbReference type="GO" id="GO:0000978">
    <property type="term" value="F:RNA polymerase II cis-regulatory region sequence-specific DNA binding"/>
    <property type="evidence" value="ECO:0007669"/>
    <property type="project" value="TreeGrafter"/>
</dbReference>
<evidence type="ECO:0000313" key="8">
    <source>
        <dbReference type="EMBL" id="KAJ8465792.1"/>
    </source>
</evidence>
<dbReference type="GO" id="GO:0005634">
    <property type="term" value="C:nucleus"/>
    <property type="evidence" value="ECO:0007669"/>
    <property type="project" value="UniProtKB-SubCell"/>
</dbReference>
<keyword evidence="9" id="KW-1185">Reference proteome</keyword>
<feature type="region of interest" description="Disordered" evidence="6">
    <location>
        <begin position="56"/>
        <end position="84"/>
    </location>
</feature>
<feature type="compositionally biased region" description="Basic and acidic residues" evidence="6">
    <location>
        <begin position="56"/>
        <end position="70"/>
    </location>
</feature>
<dbReference type="Gene3D" id="4.10.280.10">
    <property type="entry name" value="Helix-loop-helix DNA-binding domain"/>
    <property type="match status" value="1"/>
</dbReference>
<dbReference type="SUPFAM" id="SSF47459">
    <property type="entry name" value="HLH, helix-loop-helix DNA-binding domain"/>
    <property type="match status" value="1"/>
</dbReference>
<feature type="compositionally biased region" description="Basic and acidic residues" evidence="6">
    <location>
        <begin position="128"/>
        <end position="138"/>
    </location>
</feature>
<evidence type="ECO:0000256" key="4">
    <source>
        <dbReference type="ARBA" id="ARBA00023163"/>
    </source>
</evidence>
<dbReference type="InterPro" id="IPR045843">
    <property type="entry name" value="IND-like"/>
</dbReference>
<dbReference type="InterPro" id="IPR011598">
    <property type="entry name" value="bHLH_dom"/>
</dbReference>
<gene>
    <name evidence="8" type="ORF">OPV22_028344</name>
</gene>
<name>A0AAV8P6B4_ENSVE</name>
<dbReference type="PANTHER" id="PTHR16223:SF249">
    <property type="entry name" value="TRANSCRIPTION FACTOR BHLH154"/>
    <property type="match status" value="1"/>
</dbReference>
<dbReference type="CDD" id="cd11393">
    <property type="entry name" value="bHLH_AtbHLH_like"/>
    <property type="match status" value="1"/>
</dbReference>
<feature type="region of interest" description="Disordered" evidence="6">
    <location>
        <begin position="118"/>
        <end position="154"/>
    </location>
</feature>
<proteinExistence type="inferred from homology"/>
<dbReference type="Proteomes" id="UP001222027">
    <property type="component" value="Unassembled WGS sequence"/>
</dbReference>
<evidence type="ECO:0000256" key="1">
    <source>
        <dbReference type="ARBA" id="ARBA00004123"/>
    </source>
</evidence>
<dbReference type="AlphaFoldDB" id="A0AAV8P6B4"/>
<dbReference type="GO" id="GO:0046983">
    <property type="term" value="F:protein dimerization activity"/>
    <property type="evidence" value="ECO:0007669"/>
    <property type="project" value="InterPro"/>
</dbReference>